<organism evidence="2 3">
    <name type="scientific">Ustilago hordei</name>
    <name type="common">Barley covered smut fungus</name>
    <dbReference type="NCBI Taxonomy" id="120017"/>
    <lineage>
        <taxon>Eukaryota</taxon>
        <taxon>Fungi</taxon>
        <taxon>Dikarya</taxon>
        <taxon>Basidiomycota</taxon>
        <taxon>Ustilaginomycotina</taxon>
        <taxon>Ustilaginomycetes</taxon>
        <taxon>Ustilaginales</taxon>
        <taxon>Ustilaginaceae</taxon>
        <taxon>Ustilago</taxon>
    </lineage>
</organism>
<dbReference type="eggNOG" id="ENOG502RBA8">
    <property type="taxonomic scope" value="Eukaryota"/>
</dbReference>
<keyword evidence="3" id="KW-1185">Reference proteome</keyword>
<protein>
    <recommendedName>
        <fullName evidence="4">F-box domain-containing protein</fullName>
    </recommendedName>
</protein>
<sequence>MSGRHWRHPSDWPICSEPLLPSTWRHLPCELVLLIVETSSWLVSPTTLCRWCLVNRAWFCMCIVPLYSCVALSPHDVDTLGAWRIQRFCDTISNNKQLASTVKALDFAVSREEQGIANQDQYLAILTHCRNLLYFRNLQRFRDPEDTYLLAVPQGALARLRWHDADLRAFEELVESVFKPLHFRADPDARGIERSDLIATDARSASRMLYDLRLVARMPGVDKLPKGFLRRMVTHQLPRQRILMARCSKNYQNDRVGTQVAIGIIRLVSRLFAQLELIEIYIADRDIHTGAPAHFVSKASRTGLPCLYPRAFWDDSIRQLLAIGPLPFAVAVYHVCSNEVGDAPGFDNGGAYDLFPSEQGSAIDPETQGEEYPYTKEEDDLSRRSTTGHGWQEPFLVLPNSSKIVPIKFKGGYRCLPFPNYNVDGRAAWEVLVNPPADVLPDQGQLVAAQEEWDVEAMLGAARPSPRPPTTHPLMPRRGSLDWLRLVARNIEFGKHDLVL</sequence>
<proteinExistence type="predicted"/>
<dbReference type="AlphaFoldDB" id="I2FZD3"/>
<dbReference type="EMBL" id="CAGI01000172">
    <property type="protein sequence ID" value="CCF52276.1"/>
    <property type="molecule type" value="Genomic_DNA"/>
</dbReference>
<name>I2FZD3_USTHO</name>
<reference evidence="2 3" key="1">
    <citation type="journal article" date="2012" name="Plant Cell">
        <title>Genome comparison of barley and maize smut fungi reveals targeted loss of RNA silencing components and species-specific presence of transposable elements.</title>
        <authorList>
            <person name="Laurie J.D."/>
            <person name="Ali S."/>
            <person name="Linning R."/>
            <person name="Mannhaupt G."/>
            <person name="Wong P."/>
            <person name="Gueldener U."/>
            <person name="Muensterkoetter M."/>
            <person name="Moore R."/>
            <person name="Kahmann R."/>
            <person name="Bakkeren G."/>
            <person name="Schirawski J."/>
        </authorList>
    </citation>
    <scope>NUCLEOTIDE SEQUENCE [LARGE SCALE GENOMIC DNA]</scope>
    <source>
        <strain evidence="3">Uh4875-4</strain>
    </source>
</reference>
<gene>
    <name evidence="2" type="ORF">UHOR_03572</name>
</gene>
<dbReference type="OrthoDB" id="2547444at2759"/>
<accession>I2FZD3</accession>
<evidence type="ECO:0000313" key="2">
    <source>
        <dbReference type="EMBL" id="CCF52276.1"/>
    </source>
</evidence>
<dbReference type="Proteomes" id="UP000006174">
    <property type="component" value="Unassembled WGS sequence"/>
</dbReference>
<feature type="region of interest" description="Disordered" evidence="1">
    <location>
        <begin position="357"/>
        <end position="387"/>
    </location>
</feature>
<evidence type="ECO:0008006" key="4">
    <source>
        <dbReference type="Google" id="ProtNLM"/>
    </source>
</evidence>
<dbReference type="HOGENOM" id="CLU_043433_0_0_1"/>
<dbReference type="OMA" id="ANQDQYL"/>
<comment type="caution">
    <text evidence="2">The sequence shown here is derived from an EMBL/GenBank/DDBJ whole genome shotgun (WGS) entry which is preliminary data.</text>
</comment>
<evidence type="ECO:0000313" key="3">
    <source>
        <dbReference type="Proteomes" id="UP000006174"/>
    </source>
</evidence>
<evidence type="ECO:0000256" key="1">
    <source>
        <dbReference type="SAM" id="MobiDB-lite"/>
    </source>
</evidence>